<gene>
    <name evidence="1" type="ORF">SDC9_177933</name>
</gene>
<reference evidence="1" key="1">
    <citation type="submission" date="2019-08" db="EMBL/GenBank/DDBJ databases">
        <authorList>
            <person name="Kucharzyk K."/>
            <person name="Murdoch R.W."/>
            <person name="Higgins S."/>
            <person name="Loffler F."/>
        </authorList>
    </citation>
    <scope>NUCLEOTIDE SEQUENCE</scope>
</reference>
<accession>A0A645GWP2</accession>
<comment type="caution">
    <text evidence="1">The sequence shown here is derived from an EMBL/GenBank/DDBJ whole genome shotgun (WGS) entry which is preliminary data.</text>
</comment>
<evidence type="ECO:0000313" key="1">
    <source>
        <dbReference type="EMBL" id="MPN30462.1"/>
    </source>
</evidence>
<organism evidence="1">
    <name type="scientific">bioreactor metagenome</name>
    <dbReference type="NCBI Taxonomy" id="1076179"/>
    <lineage>
        <taxon>unclassified sequences</taxon>
        <taxon>metagenomes</taxon>
        <taxon>ecological metagenomes</taxon>
    </lineage>
</organism>
<proteinExistence type="predicted"/>
<sequence length="110" mass="11652">MREATVHLAVVSLERLDGGMQRFGGRCLPVRQATLDEDGHALADKAVHLGLAARGGTDLGEHQPAAFGQIGNSVEQGPVEVEGDGLEMHGGHPVIHKVSREYIASNASHR</sequence>
<dbReference type="EMBL" id="VSSQ01081586">
    <property type="protein sequence ID" value="MPN30462.1"/>
    <property type="molecule type" value="Genomic_DNA"/>
</dbReference>
<protein>
    <submittedName>
        <fullName evidence="1">Uncharacterized protein</fullName>
    </submittedName>
</protein>
<dbReference type="AlphaFoldDB" id="A0A645GWP2"/>
<name>A0A645GWP2_9ZZZZ</name>